<evidence type="ECO:0008006" key="3">
    <source>
        <dbReference type="Google" id="ProtNLM"/>
    </source>
</evidence>
<evidence type="ECO:0000313" key="2">
    <source>
        <dbReference type="Proteomes" id="UP000182665"/>
    </source>
</evidence>
<dbReference type="RefSeq" id="WP_072291771.1">
    <property type="nucleotide sequence ID" value="NZ_FPKT01000001.1"/>
</dbReference>
<accession>A0ABY1H2E6</accession>
<gene>
    <name evidence="1" type="ORF">SAMN03097721_00010</name>
</gene>
<dbReference type="EMBL" id="FPKT01000001">
    <property type="protein sequence ID" value="SFZ70832.1"/>
    <property type="molecule type" value="Genomic_DNA"/>
</dbReference>
<proteinExistence type="predicted"/>
<organism evidence="1 2">
    <name type="scientific">Staphylococcus pasteuri</name>
    <dbReference type="NCBI Taxonomy" id="45972"/>
    <lineage>
        <taxon>Bacteria</taxon>
        <taxon>Bacillati</taxon>
        <taxon>Bacillota</taxon>
        <taxon>Bacilli</taxon>
        <taxon>Bacillales</taxon>
        <taxon>Staphylococcaceae</taxon>
        <taxon>Staphylococcus</taxon>
    </lineage>
</organism>
<evidence type="ECO:0000313" key="1">
    <source>
        <dbReference type="EMBL" id="SFZ70832.1"/>
    </source>
</evidence>
<name>A0ABY1H2E6_9STAP</name>
<sequence>MPVTLSQESYDAMLEDIKTLRERIGEAEKKAKAWDNYCKSVEEDLKKEFGKGIKKVDVGMELNNNIFMEREE</sequence>
<keyword evidence="2" id="KW-1185">Reference proteome</keyword>
<comment type="caution">
    <text evidence="1">The sequence shown here is derived from an EMBL/GenBank/DDBJ whole genome shotgun (WGS) entry which is preliminary data.</text>
</comment>
<protein>
    <recommendedName>
        <fullName evidence="3">Phage protein</fullName>
    </recommendedName>
</protein>
<reference evidence="1 2" key="1">
    <citation type="submission" date="2016-11" db="EMBL/GenBank/DDBJ databases">
        <authorList>
            <person name="Varghese N."/>
            <person name="Submissions S."/>
        </authorList>
    </citation>
    <scope>NUCLEOTIDE SEQUENCE [LARGE SCALE GENOMIC DNA]</scope>
    <source>
        <strain evidence="1 2">NFIX07</strain>
    </source>
</reference>
<dbReference type="Proteomes" id="UP000182665">
    <property type="component" value="Unassembled WGS sequence"/>
</dbReference>